<accession>A0A5S4V3H7</accession>
<gene>
    <name evidence="2" type="ORF">FYC51_03155</name>
</gene>
<dbReference type="AlphaFoldDB" id="A0A5S4V3H7"/>
<dbReference type="InterPro" id="IPR043129">
    <property type="entry name" value="ATPase_NBD"/>
</dbReference>
<dbReference type="PANTHER" id="PTHR18964:SF149">
    <property type="entry name" value="BIFUNCTIONAL UDP-N-ACETYLGLUCOSAMINE 2-EPIMERASE_N-ACETYLMANNOSAMINE KINASE"/>
    <property type="match status" value="1"/>
</dbReference>
<dbReference type="RefSeq" id="WP_148732220.1">
    <property type="nucleotide sequence ID" value="NZ_VSSB01000001.1"/>
</dbReference>
<comment type="similarity">
    <text evidence="1">Belongs to the ROK (NagC/XylR) family.</text>
</comment>
<evidence type="ECO:0000313" key="3">
    <source>
        <dbReference type="Proteomes" id="UP000325243"/>
    </source>
</evidence>
<dbReference type="Gene3D" id="3.30.420.40">
    <property type="match status" value="2"/>
</dbReference>
<evidence type="ECO:0000313" key="2">
    <source>
        <dbReference type="EMBL" id="TYL52758.1"/>
    </source>
</evidence>
<dbReference type="Pfam" id="PF00480">
    <property type="entry name" value="ROK"/>
    <property type="match status" value="1"/>
</dbReference>
<organism evidence="2 3">
    <name type="scientific">Agromyces mariniharenae</name>
    <dbReference type="NCBI Taxonomy" id="2604423"/>
    <lineage>
        <taxon>Bacteria</taxon>
        <taxon>Bacillati</taxon>
        <taxon>Actinomycetota</taxon>
        <taxon>Actinomycetes</taxon>
        <taxon>Micrococcales</taxon>
        <taxon>Microbacteriaceae</taxon>
        <taxon>Agromyces</taxon>
    </lineage>
</organism>
<protein>
    <submittedName>
        <fullName evidence="2">ROK family protein</fullName>
    </submittedName>
</protein>
<dbReference type="InterPro" id="IPR000600">
    <property type="entry name" value="ROK"/>
</dbReference>
<keyword evidence="3" id="KW-1185">Reference proteome</keyword>
<reference evidence="2 3" key="1">
    <citation type="submission" date="2019-08" db="EMBL/GenBank/DDBJ databases">
        <authorList>
            <person name="Hu J."/>
        </authorList>
    </citation>
    <scope>NUCLEOTIDE SEQUENCE [LARGE SCALE GENOMIC DNA]</scope>
    <source>
        <strain evidence="2 3">NEAU-184</strain>
    </source>
</reference>
<proteinExistence type="inferred from homology"/>
<dbReference type="PANTHER" id="PTHR18964">
    <property type="entry name" value="ROK (REPRESSOR, ORF, KINASE) FAMILY"/>
    <property type="match status" value="1"/>
</dbReference>
<dbReference type="EMBL" id="VSSB01000001">
    <property type="protein sequence ID" value="TYL52758.1"/>
    <property type="molecule type" value="Genomic_DNA"/>
</dbReference>
<dbReference type="SUPFAM" id="SSF53067">
    <property type="entry name" value="Actin-like ATPase domain"/>
    <property type="match status" value="1"/>
</dbReference>
<evidence type="ECO:0000256" key="1">
    <source>
        <dbReference type="ARBA" id="ARBA00006479"/>
    </source>
</evidence>
<dbReference type="Proteomes" id="UP000325243">
    <property type="component" value="Unassembled WGS sequence"/>
</dbReference>
<sequence>MTAPNRPRAVLAVDLGGTTMKGAVVDEFGRTLAQRTLLTPSHDVELALVELFTELRDLAVAAATIPVGAAVVTPGSVDESRGVVRYASNLGWQDMPLLDVLASALSLPVAVGHDVRSAGLAEQRFGAARGREDFVLIPIGTGVAAAVVTGGGTVTGATGAAGEFGHIPVIAGGEPCACGQRGCLEVYVSGAGLARRYAAAGGGERSSREIADRLGSDAIADRVWSEAVDVLAQGLNILTLLLDPGVIVLGGGFSRAGDALLEPLAERMTAGLAWRERPEVLTSELADEAGRIGAAILAFGAAGLGDVIDTWSAASVIGPSQATTRRSPAPVP</sequence>
<comment type="caution">
    <text evidence="2">The sequence shown here is derived from an EMBL/GenBank/DDBJ whole genome shotgun (WGS) entry which is preliminary data.</text>
</comment>
<name>A0A5S4V3H7_9MICO</name>